<dbReference type="GO" id="GO:0046872">
    <property type="term" value="F:metal ion binding"/>
    <property type="evidence" value="ECO:0007669"/>
    <property type="project" value="UniProtKB-KW"/>
</dbReference>
<evidence type="ECO:0000313" key="13">
    <source>
        <dbReference type="EMBL" id="MBN3557065.1"/>
    </source>
</evidence>
<dbReference type="PROSITE" id="PS00143">
    <property type="entry name" value="INSULINASE"/>
    <property type="match status" value="1"/>
</dbReference>
<keyword evidence="7" id="KW-0482">Metalloprotease</keyword>
<dbReference type="InterPro" id="IPR011249">
    <property type="entry name" value="Metalloenz_LuxS/M16"/>
</dbReference>
<keyword evidence="5 12" id="KW-0378">Hydrolase</keyword>
<feature type="domain" description="Peptidase M16 C-terminal" evidence="11">
    <location>
        <begin position="226"/>
        <end position="401"/>
    </location>
</feature>
<dbReference type="PANTHER" id="PTHR43690">
    <property type="entry name" value="NARDILYSIN"/>
    <property type="match status" value="1"/>
</dbReference>
<evidence type="ECO:0000256" key="1">
    <source>
        <dbReference type="ARBA" id="ARBA00001947"/>
    </source>
</evidence>
<evidence type="ECO:0000313" key="12">
    <source>
        <dbReference type="EMBL" id="MBB4608873.1"/>
    </source>
</evidence>
<gene>
    <name evidence="12" type="ORF">GGQ89_001075</name>
    <name evidence="13" type="ORF">JYA60_02315</name>
</gene>
<dbReference type="AlphaFoldDB" id="A0AA41DEE8"/>
<name>A0AA41DEE8_9SPHN</name>
<evidence type="ECO:0000256" key="8">
    <source>
        <dbReference type="RuleBase" id="RU004447"/>
    </source>
</evidence>
<dbReference type="Pfam" id="PF00675">
    <property type="entry name" value="Peptidase_M16"/>
    <property type="match status" value="1"/>
</dbReference>
<reference evidence="13" key="2">
    <citation type="submission" date="2021-01" db="EMBL/GenBank/DDBJ databases">
        <title>Genome Sequencing of Type Strains.</title>
        <authorList>
            <person name="Lemaire J.F."/>
            <person name="Inderbitzin P."/>
            <person name="Collins S.B."/>
            <person name="Wespe N."/>
            <person name="Knight-Connoni V."/>
        </authorList>
    </citation>
    <scope>NUCLEOTIDE SEQUENCE</scope>
    <source>
        <strain evidence="13">DSM 14562</strain>
    </source>
</reference>
<dbReference type="Proteomes" id="UP000704529">
    <property type="component" value="Unassembled WGS sequence"/>
</dbReference>
<keyword evidence="9" id="KW-0732">Signal</keyword>
<feature type="domain" description="Peptidase M16 N-terminal" evidence="10">
    <location>
        <begin position="74"/>
        <end position="186"/>
    </location>
</feature>
<evidence type="ECO:0000256" key="3">
    <source>
        <dbReference type="ARBA" id="ARBA00022670"/>
    </source>
</evidence>
<dbReference type="Pfam" id="PF05193">
    <property type="entry name" value="Peptidase_M16_C"/>
    <property type="match status" value="2"/>
</dbReference>
<dbReference type="EC" id="3.4.24.-" evidence="12"/>
<protein>
    <submittedName>
        <fullName evidence="13">Insulinase family protein</fullName>
    </submittedName>
    <submittedName>
        <fullName evidence="12">Zinc protease</fullName>
        <ecNumber evidence="12">3.4.24.-</ecNumber>
    </submittedName>
</protein>
<comment type="similarity">
    <text evidence="2 8">Belongs to the peptidase M16 family.</text>
</comment>
<dbReference type="GO" id="GO:0006508">
    <property type="term" value="P:proteolysis"/>
    <property type="evidence" value="ECO:0007669"/>
    <property type="project" value="UniProtKB-KW"/>
</dbReference>
<evidence type="ECO:0000313" key="15">
    <source>
        <dbReference type="Proteomes" id="UP000704529"/>
    </source>
</evidence>
<dbReference type="Proteomes" id="UP000584663">
    <property type="component" value="Unassembled WGS sequence"/>
</dbReference>
<feature type="signal peptide" evidence="9">
    <location>
        <begin position="1"/>
        <end position="22"/>
    </location>
</feature>
<sequence>MMIITRGMYLTLSLMASTSALAQAPATKPIISQSLPTSWQNAGSEIPLDPAWRTGILPNGLRFAVRRGTQPPGTISVRIRVADGALMETDEQQGWTHMLEHMVFRGTDHFADGEGIKIWQRLGASFGSDTNAFTTLTATTFVLDLPKNDGTSYDQAMAVLAEMMSRATIDPVALATERKVVLAERALRMPPMAEKVKQIANPLLLAGTKAADRDVIGSEATLDAASAERLKAYYKRWYRPSRTVVVVAGDADPAMLEAGVRRAFGDWSASGSEPSEPDYGAPVRPAKPAAVVTDPLIPNSFQLAYVTPHDDRPWTVSRQQRQYLDWIAVGILNARLGTEAQKGEAVVNAGVALNASRHVQDQLTVGVVPKPGAWKAALDTAYGVLNGAIASPPTQAEIDQQVTFVTKMLDRRIAEQDTRTSADLANSFIGDVDQGDVSGPSTFYRDLFFAQQKAFTPTTVQAAIRRLLSPDPRLIVYSSTPVVGGDAAVQTALAGARQVAASREAAVRTVSFDDLKLSGHPATVASTSIVPGLDVERVLFSNGVELDLKRTAFEKDKIRVSVLIGHGVLGERPNDPGLIWTNGALLASGYGGLSPDELTRLLSGRAVGFGIGTALNGVLLRGDSDRNDVADMFRLMTVAMTQMNYRPAPLARLKDATNAAYQAIYNQPGAVFSAFATPYLFGGDTRFRATPPIAEVDAVTLPAFQSYWQQRLNQGPVKVGVVGDFDRDAIIAAVAKSFGTLPSRENVPLDAAQRAVSASLPAADPVVLRHRGDPTQAMVARIWPTQGLFDDVTTGRALELAASLIQTRLTEDFRETQGGSYAPFVSYNYGGGDIPHYGALVAGAQLRTDRMADFEAALTAVITDIAAHGPDADAFARAKATTVGAIERATKGNDFWAGLIMANLDNPAEVAAIRDGVTSRQAVTPEQVRAAVRRFAAPSAPSFEIKVLPELKTQLKR</sequence>
<dbReference type="InterPro" id="IPR050626">
    <property type="entry name" value="Peptidase_M16"/>
</dbReference>
<evidence type="ECO:0000256" key="9">
    <source>
        <dbReference type="SAM" id="SignalP"/>
    </source>
</evidence>
<evidence type="ECO:0000256" key="5">
    <source>
        <dbReference type="ARBA" id="ARBA00022801"/>
    </source>
</evidence>
<dbReference type="EMBL" id="JACHNX010000002">
    <property type="protein sequence ID" value="MBB4608873.1"/>
    <property type="molecule type" value="Genomic_DNA"/>
</dbReference>
<comment type="caution">
    <text evidence="13">The sequence shown here is derived from an EMBL/GenBank/DDBJ whole genome shotgun (WGS) entry which is preliminary data.</text>
</comment>
<keyword evidence="6" id="KW-0862">Zinc</keyword>
<keyword evidence="4" id="KW-0479">Metal-binding</keyword>
<dbReference type="InterPro" id="IPR001431">
    <property type="entry name" value="Pept_M16_Zn_BS"/>
</dbReference>
<dbReference type="EMBL" id="JAFHKU010000099">
    <property type="protein sequence ID" value="MBN3557065.1"/>
    <property type="molecule type" value="Genomic_DNA"/>
</dbReference>
<dbReference type="RefSeq" id="WP_184104662.1">
    <property type="nucleotide sequence ID" value="NZ_JACHNX010000002.1"/>
</dbReference>
<dbReference type="GO" id="GO:0004222">
    <property type="term" value="F:metalloendopeptidase activity"/>
    <property type="evidence" value="ECO:0007669"/>
    <property type="project" value="InterPro"/>
</dbReference>
<keyword evidence="14" id="KW-1185">Reference proteome</keyword>
<evidence type="ECO:0000256" key="6">
    <source>
        <dbReference type="ARBA" id="ARBA00022833"/>
    </source>
</evidence>
<dbReference type="PANTHER" id="PTHR43690:SF17">
    <property type="entry name" value="PROTEIN YHJJ"/>
    <property type="match status" value="1"/>
</dbReference>
<feature type="chain" id="PRO_5041233313" evidence="9">
    <location>
        <begin position="23"/>
        <end position="957"/>
    </location>
</feature>
<comment type="cofactor">
    <cofactor evidence="1">
        <name>Zn(2+)</name>
        <dbReference type="ChEBI" id="CHEBI:29105"/>
    </cofactor>
</comment>
<dbReference type="Gene3D" id="3.30.830.10">
    <property type="entry name" value="Metalloenzyme, LuxS/M16 peptidase-like"/>
    <property type="match status" value="4"/>
</dbReference>
<evidence type="ECO:0000313" key="14">
    <source>
        <dbReference type="Proteomes" id="UP000584663"/>
    </source>
</evidence>
<evidence type="ECO:0000256" key="7">
    <source>
        <dbReference type="ARBA" id="ARBA00023049"/>
    </source>
</evidence>
<reference evidence="12 14" key="1">
    <citation type="submission" date="2020-08" db="EMBL/GenBank/DDBJ databases">
        <title>Genomic Encyclopedia of Type Strains, Phase IV (KMG-IV): sequencing the most valuable type-strain genomes for metagenomic binning, comparative biology and taxonomic classification.</title>
        <authorList>
            <person name="Goeker M."/>
        </authorList>
    </citation>
    <scope>NUCLEOTIDE SEQUENCE [LARGE SCALE GENOMIC DNA]</scope>
    <source>
        <strain evidence="12 14">DSM 14562</strain>
    </source>
</reference>
<proteinExistence type="inferred from homology"/>
<dbReference type="InterPro" id="IPR007863">
    <property type="entry name" value="Peptidase_M16_C"/>
</dbReference>
<evidence type="ECO:0000256" key="2">
    <source>
        <dbReference type="ARBA" id="ARBA00007261"/>
    </source>
</evidence>
<dbReference type="SUPFAM" id="SSF63411">
    <property type="entry name" value="LuxS/MPP-like metallohydrolase"/>
    <property type="match status" value="3"/>
</dbReference>
<evidence type="ECO:0000259" key="11">
    <source>
        <dbReference type="Pfam" id="PF05193"/>
    </source>
</evidence>
<organism evidence="13 15">
    <name type="scientific">Sphingomonas yabuuchiae</name>
    <dbReference type="NCBI Taxonomy" id="172044"/>
    <lineage>
        <taxon>Bacteria</taxon>
        <taxon>Pseudomonadati</taxon>
        <taxon>Pseudomonadota</taxon>
        <taxon>Alphaproteobacteria</taxon>
        <taxon>Sphingomonadales</taxon>
        <taxon>Sphingomonadaceae</taxon>
        <taxon>Sphingomonas</taxon>
    </lineage>
</organism>
<feature type="domain" description="Peptidase M16 C-terminal" evidence="11">
    <location>
        <begin position="699"/>
        <end position="880"/>
    </location>
</feature>
<accession>A0AA41DEE8</accession>
<evidence type="ECO:0000259" key="10">
    <source>
        <dbReference type="Pfam" id="PF00675"/>
    </source>
</evidence>
<evidence type="ECO:0000256" key="4">
    <source>
        <dbReference type="ARBA" id="ARBA00022723"/>
    </source>
</evidence>
<dbReference type="InterPro" id="IPR011765">
    <property type="entry name" value="Pept_M16_N"/>
</dbReference>
<keyword evidence="3 12" id="KW-0645">Protease</keyword>